<accession>A0A1G4TAL2</accession>
<evidence type="ECO:0000313" key="3">
    <source>
        <dbReference type="Proteomes" id="UP000199150"/>
    </source>
</evidence>
<dbReference type="OrthoDB" id="9810372at2"/>
<dbReference type="RefSeq" id="WP_090650261.1">
    <property type="nucleotide sequence ID" value="NZ_CBCRYE010000007.1"/>
</dbReference>
<sequence length="306" mass="32393">MLHIGVDFGGTKIEAAALSPSGEFLARHREPNPGTYDAALTLVRDLIARVESEARAKQPGLGGKTIGIGSPGSASPRHGLMRNSNSTYLNGRPFKTDLEAVLGQPIRLANDANCLALSEAKDGAGAGEANVFAVIIGTGCGGGVVVNGHLVEGANGLAGEWGHIPLPWPLPEENPGPKCWCGLHGCLETWISGSGFARDFHTVTGRSLKGEEIIAAMRAGDAEAEACFDRWVRRLAQALAVVVNILDPDVFVFGGGMSNVPEMYDRLASRIEPLVFTDRWESKFVPARWGDSSGVRGAAYLWAQGH</sequence>
<protein>
    <submittedName>
        <fullName evidence="2">Fructokinase</fullName>
    </submittedName>
</protein>
<keyword evidence="2" id="KW-0418">Kinase</keyword>
<reference evidence="3" key="1">
    <citation type="submission" date="2016-10" db="EMBL/GenBank/DDBJ databases">
        <authorList>
            <person name="Varghese N."/>
            <person name="Submissions S."/>
        </authorList>
    </citation>
    <scope>NUCLEOTIDE SEQUENCE [LARGE SCALE GENOMIC DNA]</scope>
    <source>
        <strain evidence="3">CGMCC 1.3431</strain>
    </source>
</reference>
<dbReference type="InterPro" id="IPR043129">
    <property type="entry name" value="ATPase_NBD"/>
</dbReference>
<feature type="region of interest" description="Disordered" evidence="1">
    <location>
        <begin position="59"/>
        <end position="78"/>
    </location>
</feature>
<dbReference type="Gene3D" id="3.30.420.40">
    <property type="match status" value="2"/>
</dbReference>
<dbReference type="GO" id="GO:0004396">
    <property type="term" value="F:hexokinase activity"/>
    <property type="evidence" value="ECO:0007669"/>
    <property type="project" value="TreeGrafter"/>
</dbReference>
<evidence type="ECO:0000256" key="1">
    <source>
        <dbReference type="SAM" id="MobiDB-lite"/>
    </source>
</evidence>
<dbReference type="STRING" id="260084.SAMN02927928_3381"/>
<dbReference type="InterPro" id="IPR000600">
    <property type="entry name" value="ROK"/>
</dbReference>
<gene>
    <name evidence="2" type="ORF">SAMN02927928_3381</name>
</gene>
<dbReference type="Proteomes" id="UP000199150">
    <property type="component" value="Unassembled WGS sequence"/>
</dbReference>
<dbReference type="InterPro" id="IPR049874">
    <property type="entry name" value="ROK_cs"/>
</dbReference>
<dbReference type="SUPFAM" id="SSF53067">
    <property type="entry name" value="Actin-like ATPase domain"/>
    <property type="match status" value="1"/>
</dbReference>
<proteinExistence type="predicted"/>
<dbReference type="Pfam" id="PF00480">
    <property type="entry name" value="ROK"/>
    <property type="match status" value="1"/>
</dbReference>
<dbReference type="CDD" id="cd24066">
    <property type="entry name" value="ASKHA_NBD_ROK_EcFRK-like"/>
    <property type="match status" value="1"/>
</dbReference>
<dbReference type="EMBL" id="FMTS01000007">
    <property type="protein sequence ID" value="SCW78411.1"/>
    <property type="molecule type" value="Genomic_DNA"/>
</dbReference>
<evidence type="ECO:0000313" key="2">
    <source>
        <dbReference type="EMBL" id="SCW78411.1"/>
    </source>
</evidence>
<dbReference type="AlphaFoldDB" id="A0A1G4TAL2"/>
<keyword evidence="2" id="KW-0808">Transferase</keyword>
<organism evidence="2 3">
    <name type="scientific">Asticcacaulis taihuensis</name>
    <dbReference type="NCBI Taxonomy" id="260084"/>
    <lineage>
        <taxon>Bacteria</taxon>
        <taxon>Pseudomonadati</taxon>
        <taxon>Pseudomonadota</taxon>
        <taxon>Alphaproteobacteria</taxon>
        <taxon>Caulobacterales</taxon>
        <taxon>Caulobacteraceae</taxon>
        <taxon>Asticcacaulis</taxon>
    </lineage>
</organism>
<keyword evidence="3" id="KW-1185">Reference proteome</keyword>
<name>A0A1G4TAL2_9CAUL</name>
<dbReference type="PANTHER" id="PTHR18964">
    <property type="entry name" value="ROK (REPRESSOR, ORF, KINASE) FAMILY"/>
    <property type="match status" value="1"/>
</dbReference>
<feature type="compositionally biased region" description="Gly residues" evidence="1">
    <location>
        <begin position="60"/>
        <end position="70"/>
    </location>
</feature>
<dbReference type="PROSITE" id="PS01125">
    <property type="entry name" value="ROK"/>
    <property type="match status" value="1"/>
</dbReference>
<dbReference type="PANTHER" id="PTHR18964:SF174">
    <property type="entry name" value="D-ALLOSE KINASE-RELATED"/>
    <property type="match status" value="1"/>
</dbReference>